<proteinExistence type="predicted"/>
<name>A0ABP8DI15_9ACTN</name>
<dbReference type="InterPro" id="IPR051918">
    <property type="entry name" value="STPP_CPPED1"/>
</dbReference>
<dbReference type="Pfam" id="PF00149">
    <property type="entry name" value="Metallophos"/>
    <property type="match status" value="1"/>
</dbReference>
<comment type="caution">
    <text evidence="2">The sequence shown here is derived from an EMBL/GenBank/DDBJ whole genome shotgun (WGS) entry which is preliminary data.</text>
</comment>
<feature type="domain" description="Calcineurin-like phosphoesterase" evidence="1">
    <location>
        <begin position="86"/>
        <end position="285"/>
    </location>
</feature>
<dbReference type="Proteomes" id="UP001500620">
    <property type="component" value="Unassembled WGS sequence"/>
</dbReference>
<evidence type="ECO:0000259" key="1">
    <source>
        <dbReference type="Pfam" id="PF00149"/>
    </source>
</evidence>
<reference evidence="3" key="1">
    <citation type="journal article" date="2019" name="Int. J. Syst. Evol. Microbiol.">
        <title>The Global Catalogue of Microorganisms (GCM) 10K type strain sequencing project: providing services to taxonomists for standard genome sequencing and annotation.</title>
        <authorList>
            <consortium name="The Broad Institute Genomics Platform"/>
            <consortium name="The Broad Institute Genome Sequencing Center for Infectious Disease"/>
            <person name="Wu L."/>
            <person name="Ma J."/>
        </authorList>
    </citation>
    <scope>NUCLEOTIDE SEQUENCE [LARGE SCALE GENOMIC DNA]</scope>
    <source>
        <strain evidence="3">JCM 17441</strain>
    </source>
</reference>
<sequence length="643" mass="70508">MRDHNHDHDRCLAQAMAETPQCADLHEHPQGGVSRRWLLTAAGLAGGGGLALGGLPALPAAANPDDLPGGAGWRPDRDDQRFTLVVMPDTQYLFDNDRVHPAPLDASLRWILENSREENIVFLTHLGDMTQNGLVSDFAAIGKSFEVLDRAHADYSVLAGNHDINSGTDDQRGNTPYLQAFGPQRFSRSSTFGGASPDGYNTYHVFRAAGRQWLVLALDWRPSATGIAWAQSVIDKHPKLPVIVTTHEIAFADDAGEAHLSDFGRQLWDNLIVKNDQIFLTLNGHFWPPGRTVLKNNAGHDVHVHITNYQDRYFGGGAMIRTYRFDLSRKTIDVRTFSPYMQSIAEERRSELERLEVELTDPANAFSVPIDFGARFNGFDPVPVRGPRPARAVVVPGTLAYWRFDGAADGSPVLQGKIRDQSGNGNDLTRVSLGGGDAALTYSNDHHSDQPAHASLHFLGGKNPIRGAYLRTADDAPLNKATFERGYTIEAFVKLPSDFDDGSHAWCGLLSRMGSGRDAGKTGADPSEPTGTLNLDSGGAAQWAVFPRNQNDIITNWSHLLPKNQWWHIAVVNDGTHSVMYIDGCPVVGNPSTPANGIVTTGEFWMLGAYDYDRIVEQSFYGWLGDVRVVGRALSVREFLIAK</sequence>
<evidence type="ECO:0000313" key="3">
    <source>
        <dbReference type="Proteomes" id="UP001500620"/>
    </source>
</evidence>
<dbReference type="Gene3D" id="3.60.21.10">
    <property type="match status" value="1"/>
</dbReference>
<dbReference type="Gene3D" id="2.60.120.200">
    <property type="match status" value="1"/>
</dbReference>
<gene>
    <name evidence="2" type="ORF">GCM10022255_068600</name>
</gene>
<dbReference type="EMBL" id="BAABAT010000023">
    <property type="protein sequence ID" value="GAA4256297.1"/>
    <property type="molecule type" value="Genomic_DNA"/>
</dbReference>
<dbReference type="Pfam" id="PF13385">
    <property type="entry name" value="Laminin_G_3"/>
    <property type="match status" value="1"/>
</dbReference>
<protein>
    <submittedName>
        <fullName evidence="2">LamG domain-containing protein</fullName>
    </submittedName>
</protein>
<dbReference type="SUPFAM" id="SSF49899">
    <property type="entry name" value="Concanavalin A-like lectins/glucanases"/>
    <property type="match status" value="1"/>
</dbReference>
<dbReference type="InterPro" id="IPR029052">
    <property type="entry name" value="Metallo-depent_PP-like"/>
</dbReference>
<evidence type="ECO:0000313" key="2">
    <source>
        <dbReference type="EMBL" id="GAA4256297.1"/>
    </source>
</evidence>
<dbReference type="InterPro" id="IPR004843">
    <property type="entry name" value="Calcineurin-like_PHP"/>
</dbReference>
<dbReference type="PANTHER" id="PTHR43143">
    <property type="entry name" value="METALLOPHOSPHOESTERASE, CALCINEURIN SUPERFAMILY"/>
    <property type="match status" value="1"/>
</dbReference>
<dbReference type="SUPFAM" id="SSF56300">
    <property type="entry name" value="Metallo-dependent phosphatases"/>
    <property type="match status" value="1"/>
</dbReference>
<dbReference type="RefSeq" id="WP_345133301.1">
    <property type="nucleotide sequence ID" value="NZ_BAABAT010000023.1"/>
</dbReference>
<organism evidence="2 3">
    <name type="scientific">Dactylosporangium darangshiense</name>
    <dbReference type="NCBI Taxonomy" id="579108"/>
    <lineage>
        <taxon>Bacteria</taxon>
        <taxon>Bacillati</taxon>
        <taxon>Actinomycetota</taxon>
        <taxon>Actinomycetes</taxon>
        <taxon>Micromonosporales</taxon>
        <taxon>Micromonosporaceae</taxon>
        <taxon>Dactylosporangium</taxon>
    </lineage>
</organism>
<dbReference type="InterPro" id="IPR006311">
    <property type="entry name" value="TAT_signal"/>
</dbReference>
<keyword evidence="3" id="KW-1185">Reference proteome</keyword>
<dbReference type="PANTHER" id="PTHR43143:SF5">
    <property type="entry name" value="SECRETED PROTEIN"/>
    <property type="match status" value="1"/>
</dbReference>
<dbReference type="InterPro" id="IPR013320">
    <property type="entry name" value="ConA-like_dom_sf"/>
</dbReference>
<accession>A0ABP8DI15</accession>
<dbReference type="PROSITE" id="PS51318">
    <property type="entry name" value="TAT"/>
    <property type="match status" value="1"/>
</dbReference>